<name>A0A7J8DI95_ROUAE</name>
<dbReference type="Proteomes" id="UP000593571">
    <property type="component" value="Unassembled WGS sequence"/>
</dbReference>
<organism evidence="1 2">
    <name type="scientific">Rousettus aegyptiacus</name>
    <name type="common">Egyptian fruit bat</name>
    <name type="synonym">Pteropus aegyptiacus</name>
    <dbReference type="NCBI Taxonomy" id="9407"/>
    <lineage>
        <taxon>Eukaryota</taxon>
        <taxon>Metazoa</taxon>
        <taxon>Chordata</taxon>
        <taxon>Craniata</taxon>
        <taxon>Vertebrata</taxon>
        <taxon>Euteleostomi</taxon>
        <taxon>Mammalia</taxon>
        <taxon>Eutheria</taxon>
        <taxon>Laurasiatheria</taxon>
        <taxon>Chiroptera</taxon>
        <taxon>Yinpterochiroptera</taxon>
        <taxon>Pteropodoidea</taxon>
        <taxon>Pteropodidae</taxon>
        <taxon>Rousettinae</taxon>
        <taxon>Rousettus</taxon>
    </lineage>
</organism>
<dbReference type="EMBL" id="JACASE010000012">
    <property type="protein sequence ID" value="KAF6422851.1"/>
    <property type="molecule type" value="Genomic_DNA"/>
</dbReference>
<keyword evidence="2" id="KW-1185">Reference proteome</keyword>
<proteinExistence type="predicted"/>
<comment type="caution">
    <text evidence="1">The sequence shown here is derived from an EMBL/GenBank/DDBJ whole genome shotgun (WGS) entry which is preliminary data.</text>
</comment>
<dbReference type="AlphaFoldDB" id="A0A7J8DI95"/>
<evidence type="ECO:0000313" key="1">
    <source>
        <dbReference type="EMBL" id="KAF6422851.1"/>
    </source>
</evidence>
<protein>
    <submittedName>
        <fullName evidence="1">Uncharacterized protein</fullName>
    </submittedName>
</protein>
<gene>
    <name evidence="1" type="ORF">HJG63_008647</name>
</gene>
<reference evidence="1 2" key="1">
    <citation type="journal article" date="2020" name="Nature">
        <title>Six reference-quality genomes reveal evolution of bat adaptations.</title>
        <authorList>
            <person name="Jebb D."/>
            <person name="Huang Z."/>
            <person name="Pippel M."/>
            <person name="Hughes G.M."/>
            <person name="Lavrichenko K."/>
            <person name="Devanna P."/>
            <person name="Winkler S."/>
            <person name="Jermiin L.S."/>
            <person name="Skirmuntt E.C."/>
            <person name="Katzourakis A."/>
            <person name="Burkitt-Gray L."/>
            <person name="Ray D.A."/>
            <person name="Sullivan K.A.M."/>
            <person name="Roscito J.G."/>
            <person name="Kirilenko B.M."/>
            <person name="Davalos L.M."/>
            <person name="Corthals A.P."/>
            <person name="Power M.L."/>
            <person name="Jones G."/>
            <person name="Ransome R.D."/>
            <person name="Dechmann D.K.N."/>
            <person name="Locatelli A.G."/>
            <person name="Puechmaille S.J."/>
            <person name="Fedrigo O."/>
            <person name="Jarvis E.D."/>
            <person name="Hiller M."/>
            <person name="Vernes S.C."/>
            <person name="Myers E.W."/>
            <person name="Teeling E.C."/>
        </authorList>
    </citation>
    <scope>NUCLEOTIDE SEQUENCE [LARGE SCALE GENOMIC DNA]</scope>
    <source>
        <strain evidence="1">MRouAeg1</strain>
        <tissue evidence="1">Muscle</tissue>
    </source>
</reference>
<evidence type="ECO:0000313" key="2">
    <source>
        <dbReference type="Proteomes" id="UP000593571"/>
    </source>
</evidence>
<sequence>METKQDWLGFSKNLPLGWKLGTLKGILIQWMIYLRLSKTISPDLSDFGSLTLPFRKPSRICRIEERRGGAIWLLMQFPKGLETGACLQPPLLEMHLDQNGSRQKLKADKAGIAVATINLEIH</sequence>
<accession>A0A7J8DI95</accession>